<evidence type="ECO:0000256" key="1">
    <source>
        <dbReference type="ARBA" id="ARBA00022814"/>
    </source>
</evidence>
<reference evidence="5 6" key="1">
    <citation type="submission" date="2021-08" db="EMBL/GenBank/DDBJ databases">
        <title>The genome sequence of Chitinophaga sp. B61.</title>
        <authorList>
            <person name="Zhang X."/>
        </authorList>
    </citation>
    <scope>NUCLEOTIDE SEQUENCE [LARGE SCALE GENOMIC DNA]</scope>
    <source>
        <strain evidence="5 6">B61</strain>
    </source>
</reference>
<proteinExistence type="predicted"/>
<feature type="domain" description="NusG-like N-terminal" evidence="4">
    <location>
        <begin position="12"/>
        <end position="109"/>
    </location>
</feature>
<dbReference type="Gene3D" id="3.30.70.940">
    <property type="entry name" value="NusG, N-terminal domain"/>
    <property type="match status" value="1"/>
</dbReference>
<evidence type="ECO:0000313" key="6">
    <source>
        <dbReference type="Proteomes" id="UP000812961"/>
    </source>
</evidence>
<evidence type="ECO:0000256" key="3">
    <source>
        <dbReference type="ARBA" id="ARBA00023163"/>
    </source>
</evidence>
<dbReference type="PANTHER" id="PTHR30265">
    <property type="entry name" value="RHO-INTERACTING TRANSCRIPTION TERMINATION FACTOR NUSG"/>
    <property type="match status" value="1"/>
</dbReference>
<organism evidence="5 6">
    <name type="scientific">Chitinophaga rhizophila</name>
    <dbReference type="NCBI Taxonomy" id="2866212"/>
    <lineage>
        <taxon>Bacteria</taxon>
        <taxon>Pseudomonadati</taxon>
        <taxon>Bacteroidota</taxon>
        <taxon>Chitinophagia</taxon>
        <taxon>Chitinophagales</taxon>
        <taxon>Chitinophagaceae</taxon>
        <taxon>Chitinophaga</taxon>
    </lineage>
</organism>
<dbReference type="InterPro" id="IPR036735">
    <property type="entry name" value="NGN_dom_sf"/>
</dbReference>
<dbReference type="EMBL" id="JAICCF010000007">
    <property type="protein sequence ID" value="MBW8688284.1"/>
    <property type="molecule type" value="Genomic_DNA"/>
</dbReference>
<dbReference type="InterPro" id="IPR043425">
    <property type="entry name" value="NusG-like"/>
</dbReference>
<comment type="caution">
    <text evidence="5">The sequence shown here is derived from an EMBL/GenBank/DDBJ whole genome shotgun (WGS) entry which is preliminary data.</text>
</comment>
<protein>
    <submittedName>
        <fullName evidence="5">UpxY family transcription antiterminator</fullName>
    </submittedName>
</protein>
<evidence type="ECO:0000313" key="5">
    <source>
        <dbReference type="EMBL" id="MBW8688284.1"/>
    </source>
</evidence>
<dbReference type="NCBIfam" id="NF033644">
    <property type="entry name" value="antiterm_UpxY"/>
    <property type="match status" value="1"/>
</dbReference>
<gene>
    <name evidence="5" type="ORF">K1Y79_28370</name>
</gene>
<keyword evidence="6" id="KW-1185">Reference proteome</keyword>
<keyword evidence="1" id="KW-0889">Transcription antitermination</keyword>
<dbReference type="SUPFAM" id="SSF50104">
    <property type="entry name" value="Translation proteins SH3-like domain"/>
    <property type="match status" value="1"/>
</dbReference>
<dbReference type="Proteomes" id="UP000812961">
    <property type="component" value="Unassembled WGS sequence"/>
</dbReference>
<dbReference type="SMART" id="SM00738">
    <property type="entry name" value="NGN"/>
    <property type="match status" value="1"/>
</dbReference>
<dbReference type="SUPFAM" id="SSF82679">
    <property type="entry name" value="N-utilization substance G protein NusG, N-terminal domain"/>
    <property type="match status" value="1"/>
</dbReference>
<sequence>MKNETPIITLVDTKWYVAYTRANFERKVAKEIIDQQIEHYLPMRKEIRKWSDRLKKIEIPLFPNYIFVKIKLLHKVDILGIPGVLSLVSFSGQPVSISEREIEHIRKIEEKGKDISLEYYYCVGDRVRITSGIFTGMEGILMRKSGQMRFVLKLAAISQAVSVEIESDQLERLD</sequence>
<evidence type="ECO:0000256" key="2">
    <source>
        <dbReference type="ARBA" id="ARBA00023015"/>
    </source>
</evidence>
<dbReference type="InterPro" id="IPR008991">
    <property type="entry name" value="Translation_prot_SH3-like_sf"/>
</dbReference>
<accession>A0ABS7GKM7</accession>
<dbReference type="InterPro" id="IPR006645">
    <property type="entry name" value="NGN-like_dom"/>
</dbReference>
<dbReference type="CDD" id="cd09895">
    <property type="entry name" value="NGN_SP_UpxY"/>
    <property type="match status" value="1"/>
</dbReference>
<name>A0ABS7GKM7_9BACT</name>
<keyword evidence="3" id="KW-0804">Transcription</keyword>
<dbReference type="PANTHER" id="PTHR30265:SF4">
    <property type="entry name" value="KOW MOTIF FAMILY PROTEIN, EXPRESSED"/>
    <property type="match status" value="1"/>
</dbReference>
<dbReference type="Pfam" id="PF02357">
    <property type="entry name" value="NusG"/>
    <property type="match status" value="1"/>
</dbReference>
<evidence type="ECO:0000259" key="4">
    <source>
        <dbReference type="SMART" id="SM00738"/>
    </source>
</evidence>
<keyword evidence="2" id="KW-0805">Transcription regulation</keyword>
<dbReference type="RefSeq" id="WP_220253612.1">
    <property type="nucleotide sequence ID" value="NZ_JAICCF010000007.1"/>
</dbReference>